<keyword evidence="3" id="KW-0614">Plasmid</keyword>
<evidence type="ECO:0000256" key="2">
    <source>
        <dbReference type="SAM" id="MobiDB-lite"/>
    </source>
</evidence>
<sequence length="757" mass="84865">MSARRWLAGWLIIRSSARVIPAPRRLANGLHPRVPAVRRPAQRVDGAFQRPRSDQTAQASQREQSWSGARRLHTRCGPRWPLACSDIACYRIRPARGPPLALQGSHLSMHLLALALYHRDGRQAPRTITFKPGALNILTGESETGKSAVLDIIEYCLGRQHISLPEGVITQTVGWYALLVQIGSTRLLLGRPRPAGASTNKAMLIIGDHTLELPAGDRMRANADTDALRAELSARLGIDDFRFEPPAGAERYAFNVSIAQAVYMCLQKQTEIANQQLLFHRQSEPGMAQMMKDTLPYFLGAAGPEQAARQRQLAEATRALRRVQRQIDESQRDNESANAALHGLARLAQEAGMVQGVPERASAAELSVLLREAADTVVDPSAPPVFGEDGMQERLAAERQALREQLHDLNEAGALLDSWQQESQAFTGELHTQLGRLTSLQLLSPEDAGAPEVCPLCNQALEEPDPDIEQLNDLTRRLQYELTDAEALQPSRTRHRQELNEQVADVRRRLQANASALQALQASNRRLREINDQHARQAHVQGRILQELQRTTSQSADESGSLRRQAARMQERIAELQELVDADDVRAETESRLSRIALDMTDWARELDLEHADEAEEVRISLSLLNVVLRTEISRIPLTRIGSAKNWIGYHLVAHLALHTYLLKHQRPVPHFIMFDQPTQAFFPEEVHDVGALTDADWEAVRSYFTLMRDVVNRNGQGLQIIVCDHVNLRDDWFRDAVIENWRQGKALIPTDWITEA</sequence>
<geneLocation type="plasmid" evidence="3">
    <name>SLP2</name>
</geneLocation>
<reference evidence="3" key="3">
    <citation type="journal article" date="2003" name="Mol. Microbiol.">
        <title>Linear plasmid SLP2 of Streptomyces lividans is a composite replicon.</title>
        <authorList>
            <person name="Huang C."/>
            <person name="Chen C."/>
            <person name="Tsai H."/>
            <person name="Chen C."/>
            <person name="Lin Y."/>
            <person name="Chen C.W."/>
        </authorList>
    </citation>
    <scope>NUCLEOTIDE SEQUENCE</scope>
    <source>
        <strain evidence="3">1326</strain>
        <plasmid evidence="3">SLP2</plasmid>
    </source>
</reference>
<organism evidence="3">
    <name type="scientific">Streptomyces lividans 1326</name>
    <dbReference type="NCBI Taxonomy" id="1200984"/>
    <lineage>
        <taxon>Bacteria</taxon>
        <taxon>Bacillati</taxon>
        <taxon>Actinomycetota</taxon>
        <taxon>Actinomycetes</taxon>
        <taxon>Kitasatosporales</taxon>
        <taxon>Streptomycetaceae</taxon>
        <taxon>Streptomyces</taxon>
    </lineage>
</organism>
<feature type="compositionally biased region" description="Polar residues" evidence="2">
    <location>
        <begin position="54"/>
        <end position="67"/>
    </location>
</feature>
<reference evidence="3" key="2">
    <citation type="journal article" date="2002" name="Mol. Microbiol.">
        <title>The terminal proteins of linear Streptomyces chromosomes and plasmids: a novel class of replication priming proteins.</title>
        <authorList>
            <person name="Yang C.C."/>
            <person name="Huang C.H."/>
            <person name="Li C.Y."/>
            <person name="Tsay Y.G."/>
            <person name="Lee S.C."/>
            <person name="Chen C.W."/>
        </authorList>
    </citation>
    <scope>NUCLEOTIDE SEQUENCE</scope>
    <source>
        <strain evidence="3">1326</strain>
        <plasmid evidence="3">SLP2</plasmid>
    </source>
</reference>
<dbReference type="AlphaFoldDB" id="Q848C9"/>
<evidence type="ECO:0000313" key="3">
    <source>
        <dbReference type="EMBL" id="AAO61190.1"/>
    </source>
</evidence>
<feature type="coiled-coil region" evidence="1">
    <location>
        <begin position="468"/>
        <end position="579"/>
    </location>
</feature>
<proteinExistence type="predicted"/>
<dbReference type="Pfam" id="PF12532">
    <property type="entry name" value="DUF3732"/>
    <property type="match status" value="1"/>
</dbReference>
<dbReference type="EMBL" id="AY225511">
    <property type="protein sequence ID" value="AAO61190.1"/>
    <property type="molecule type" value="Genomic_DNA"/>
</dbReference>
<dbReference type="InterPro" id="IPR027417">
    <property type="entry name" value="P-loop_NTPase"/>
</dbReference>
<keyword evidence="1" id="KW-0175">Coiled coil</keyword>
<reference evidence="3" key="1">
    <citation type="journal article" date="1993" name="Mol. Microbiol.">
        <title>The conjugative plasmid SLP2 of Streptomyces lividans is a 50 kb linear molecule.</title>
        <authorList>
            <person name="Chen C.W."/>
            <person name="Yu T.W."/>
            <person name="Lin Y.S."/>
            <person name="Kieser H.M."/>
            <person name="Hopwood D.A."/>
        </authorList>
    </citation>
    <scope>NUCLEOTIDE SEQUENCE</scope>
    <source>
        <strain evidence="3">1326</strain>
        <plasmid evidence="3">SLP2</plasmid>
    </source>
</reference>
<protein>
    <submittedName>
        <fullName evidence="3">Putative yme-like protein</fullName>
    </submittedName>
</protein>
<feature type="coiled-coil region" evidence="1">
    <location>
        <begin position="306"/>
        <end position="340"/>
    </location>
</feature>
<accession>Q848C9</accession>
<feature type="region of interest" description="Disordered" evidence="2">
    <location>
        <begin position="41"/>
        <end position="70"/>
    </location>
</feature>
<gene>
    <name evidence="3" type="primary">SLP2.39</name>
</gene>
<name>Q848C9_STRLI</name>
<dbReference type="InterPro" id="IPR022205">
    <property type="entry name" value="DUF3732"/>
</dbReference>
<dbReference type="SUPFAM" id="SSF52540">
    <property type="entry name" value="P-loop containing nucleoside triphosphate hydrolases"/>
    <property type="match status" value="1"/>
</dbReference>
<evidence type="ECO:0000256" key="1">
    <source>
        <dbReference type="SAM" id="Coils"/>
    </source>
</evidence>